<dbReference type="InterPro" id="IPR036393">
    <property type="entry name" value="AceGlu_kinase-like_sf"/>
</dbReference>
<dbReference type="InterPro" id="IPR001048">
    <property type="entry name" value="Asp/Glu/Uridylate_kinase"/>
</dbReference>
<dbReference type="PIRSF" id="PIRSF000729">
    <property type="entry name" value="GK"/>
    <property type="match status" value="1"/>
</dbReference>
<evidence type="ECO:0000256" key="2">
    <source>
        <dbReference type="ARBA" id="ARBA00022605"/>
    </source>
</evidence>
<evidence type="ECO:0000259" key="9">
    <source>
        <dbReference type="SMART" id="SM00359"/>
    </source>
</evidence>
<dbReference type="PANTHER" id="PTHR43654:SF3">
    <property type="entry name" value="GLUTAMATE 5-KINASE"/>
    <property type="match status" value="1"/>
</dbReference>
<sequence>MTGSVGGKPTVVIKVGTSSLVAADNTSLSLGNIARLCEVSRDLHRRGFSVVLVSSGAVGVGCQRLRLGSRPQNLAAKQALAAVGQLHLMRYYDDMFGALGLSCAQVLLTLDNFASRSQYLNARNTFEELLKFGVVPIVNENDTVAVEQLRFGDNDTLSAQVATLLRAEWLFLLTDVDCVYTANPNSDPNAEPIHEVHNVAELQVDTSTRGTQWGTGGMATKLTAARIATAAGCKMAISHAAHVERILGIVGGERLGTVFHPVANALRGRRRWILSVPVKGELWLDDGAVHAVKQKRKSLFSVGVKHMTGEFSTDDAVSICNMSGEEFARGLANYNAADTALIAGKPNREHQKLLGYSGSEYLVHRDNISLLPSREDGGVAAPGEEGSDEEDDSPDEVDESNEKAELRGVLSEASLNLIAEAQEDVAELEGNRDS</sequence>
<evidence type="ECO:0000313" key="10">
    <source>
        <dbReference type="EMBL" id="JAC61402.1"/>
    </source>
</evidence>
<dbReference type="Gene3D" id="3.40.1160.10">
    <property type="entry name" value="Acetylglutamate kinase-like"/>
    <property type="match status" value="1"/>
</dbReference>
<dbReference type="InterPro" id="IPR005715">
    <property type="entry name" value="Glu_5kinase/COase_Synthase"/>
</dbReference>
<keyword evidence="3" id="KW-0641">Proline biosynthesis</keyword>
<dbReference type="Pfam" id="PF00696">
    <property type="entry name" value="AA_kinase"/>
    <property type="match status" value="1"/>
</dbReference>
<dbReference type="CDD" id="cd21157">
    <property type="entry name" value="PUA_G5K"/>
    <property type="match status" value="1"/>
</dbReference>
<dbReference type="InterPro" id="IPR002478">
    <property type="entry name" value="PUA"/>
</dbReference>
<dbReference type="Pfam" id="PF01472">
    <property type="entry name" value="PUA"/>
    <property type="match status" value="1"/>
</dbReference>
<dbReference type="InterPro" id="IPR011529">
    <property type="entry name" value="Glu_5kinase"/>
</dbReference>
<evidence type="ECO:0000256" key="8">
    <source>
        <dbReference type="SAM" id="MobiDB-lite"/>
    </source>
</evidence>
<dbReference type="PANTHER" id="PTHR43654">
    <property type="entry name" value="GLUTAMATE 5-KINASE"/>
    <property type="match status" value="1"/>
</dbReference>
<dbReference type="Gene3D" id="2.30.130.10">
    <property type="entry name" value="PUA domain"/>
    <property type="match status" value="1"/>
</dbReference>
<dbReference type="GO" id="GO:0003723">
    <property type="term" value="F:RNA binding"/>
    <property type="evidence" value="ECO:0007669"/>
    <property type="project" value="InterPro"/>
</dbReference>
<dbReference type="PROSITE" id="PS50890">
    <property type="entry name" value="PUA"/>
    <property type="match status" value="1"/>
</dbReference>
<keyword evidence="1" id="KW-0963">Cytoplasm</keyword>
<keyword evidence="4" id="KW-0808">Transferase</keyword>
<protein>
    <submittedName>
        <fullName evidence="10">Glutamate 5-kinase</fullName>
    </submittedName>
</protein>
<accession>A0A061QL43</accession>
<dbReference type="GO" id="GO:0004349">
    <property type="term" value="F:glutamate 5-kinase activity"/>
    <property type="evidence" value="ECO:0007669"/>
    <property type="project" value="InterPro"/>
</dbReference>
<keyword evidence="5" id="KW-0547">Nucleotide-binding</keyword>
<dbReference type="SUPFAM" id="SSF88697">
    <property type="entry name" value="PUA domain-like"/>
    <property type="match status" value="1"/>
</dbReference>
<dbReference type="InterPro" id="IPR015947">
    <property type="entry name" value="PUA-like_sf"/>
</dbReference>
<dbReference type="AlphaFoldDB" id="A0A061QL43"/>
<dbReference type="GO" id="GO:0009084">
    <property type="term" value="P:glutamine family amino acid biosynthetic process"/>
    <property type="evidence" value="ECO:0007669"/>
    <property type="project" value="UniProtKB-ARBA"/>
</dbReference>
<feature type="domain" description="PUA" evidence="9">
    <location>
        <begin position="280"/>
        <end position="363"/>
    </location>
</feature>
<keyword evidence="7" id="KW-0067">ATP-binding</keyword>
<dbReference type="InterPro" id="IPR001057">
    <property type="entry name" value="Glu/AcGlu_kinase"/>
</dbReference>
<dbReference type="SUPFAM" id="SSF53633">
    <property type="entry name" value="Carbamate kinase-like"/>
    <property type="match status" value="1"/>
</dbReference>
<dbReference type="CDD" id="cd04242">
    <property type="entry name" value="AAK_G5K_ProB"/>
    <property type="match status" value="1"/>
</dbReference>
<gene>
    <name evidence="10" type="primary">PROB</name>
    <name evidence="10" type="ORF">TSPGSL018_26350</name>
</gene>
<keyword evidence="6 10" id="KW-0418">Kinase</keyword>
<evidence type="ECO:0000256" key="7">
    <source>
        <dbReference type="ARBA" id="ARBA00022840"/>
    </source>
</evidence>
<evidence type="ECO:0000256" key="1">
    <source>
        <dbReference type="ARBA" id="ARBA00022490"/>
    </source>
</evidence>
<dbReference type="EMBL" id="GBEZ01025721">
    <property type="protein sequence ID" value="JAC61402.1"/>
    <property type="molecule type" value="Transcribed_RNA"/>
</dbReference>
<dbReference type="GO" id="GO:0005829">
    <property type="term" value="C:cytosol"/>
    <property type="evidence" value="ECO:0007669"/>
    <property type="project" value="TreeGrafter"/>
</dbReference>
<dbReference type="GO" id="GO:0005524">
    <property type="term" value="F:ATP binding"/>
    <property type="evidence" value="ECO:0007669"/>
    <property type="project" value="UniProtKB-KW"/>
</dbReference>
<dbReference type="HAMAP" id="MF_00456">
    <property type="entry name" value="ProB"/>
    <property type="match status" value="1"/>
</dbReference>
<dbReference type="FunFam" id="3.40.1160.10:FF:000018">
    <property type="entry name" value="Glutamate 5-kinase"/>
    <property type="match status" value="1"/>
</dbReference>
<feature type="region of interest" description="Disordered" evidence="8">
    <location>
        <begin position="372"/>
        <end position="404"/>
    </location>
</feature>
<organism evidence="10">
    <name type="scientific">Tetraselmis sp. GSL018</name>
    <dbReference type="NCBI Taxonomy" id="582737"/>
    <lineage>
        <taxon>Eukaryota</taxon>
        <taxon>Viridiplantae</taxon>
        <taxon>Chlorophyta</taxon>
        <taxon>core chlorophytes</taxon>
        <taxon>Chlorodendrophyceae</taxon>
        <taxon>Chlorodendrales</taxon>
        <taxon>Chlorodendraceae</taxon>
        <taxon>Tetraselmis</taxon>
    </lineage>
</organism>
<dbReference type="PRINTS" id="PR00474">
    <property type="entry name" value="GLU5KINASE"/>
</dbReference>
<proteinExistence type="inferred from homology"/>
<evidence type="ECO:0000256" key="3">
    <source>
        <dbReference type="ARBA" id="ARBA00022650"/>
    </source>
</evidence>
<dbReference type="NCBIfam" id="TIGR01027">
    <property type="entry name" value="proB"/>
    <property type="match status" value="1"/>
</dbReference>
<dbReference type="InterPro" id="IPR019797">
    <property type="entry name" value="Glutamate_5-kinase_CS"/>
</dbReference>
<keyword evidence="2" id="KW-0028">Amino-acid biosynthesis</keyword>
<dbReference type="InterPro" id="IPR041739">
    <property type="entry name" value="G5K_ProB"/>
</dbReference>
<evidence type="ECO:0000256" key="4">
    <source>
        <dbReference type="ARBA" id="ARBA00022679"/>
    </source>
</evidence>
<reference evidence="10" key="1">
    <citation type="submission" date="2014-05" db="EMBL/GenBank/DDBJ databases">
        <title>The transcriptome of the halophilic microalga Tetraselmis sp. GSL018 isolated from the Great Salt Lake, Utah.</title>
        <authorList>
            <person name="Jinkerson R.E."/>
            <person name="D'Adamo S."/>
            <person name="Posewitz M.C."/>
        </authorList>
    </citation>
    <scope>NUCLEOTIDE SEQUENCE</scope>
    <source>
        <strain evidence="10">GSL018</strain>
    </source>
</reference>
<evidence type="ECO:0000256" key="6">
    <source>
        <dbReference type="ARBA" id="ARBA00022777"/>
    </source>
</evidence>
<name>A0A061QL43_9CHLO</name>
<evidence type="ECO:0000256" key="5">
    <source>
        <dbReference type="ARBA" id="ARBA00022741"/>
    </source>
</evidence>
<dbReference type="PROSITE" id="PS00902">
    <property type="entry name" value="GLUTAMATE_5_KINASE"/>
    <property type="match status" value="1"/>
</dbReference>
<dbReference type="SMART" id="SM00359">
    <property type="entry name" value="PUA"/>
    <property type="match status" value="1"/>
</dbReference>
<feature type="compositionally biased region" description="Acidic residues" evidence="8">
    <location>
        <begin position="385"/>
        <end position="399"/>
    </location>
</feature>
<dbReference type="InterPro" id="IPR036974">
    <property type="entry name" value="PUA_sf"/>
</dbReference>